<dbReference type="RefSeq" id="WP_155842511.1">
    <property type="nucleotide sequence ID" value="NZ_BAAAIA010000005.1"/>
</dbReference>
<keyword evidence="3" id="KW-1185">Reference proteome</keyword>
<dbReference type="Proteomes" id="UP000480122">
    <property type="component" value="Unassembled WGS sequence"/>
</dbReference>
<evidence type="ECO:0000256" key="1">
    <source>
        <dbReference type="SAM" id="Phobius"/>
    </source>
</evidence>
<proteinExistence type="predicted"/>
<organism evidence="2 3">
    <name type="scientific">Agromyces luteolus</name>
    <dbReference type="NCBI Taxonomy" id="88373"/>
    <lineage>
        <taxon>Bacteria</taxon>
        <taxon>Bacillati</taxon>
        <taxon>Actinomycetota</taxon>
        <taxon>Actinomycetes</taxon>
        <taxon>Micrococcales</taxon>
        <taxon>Microbacteriaceae</taxon>
        <taxon>Agromyces</taxon>
    </lineage>
</organism>
<dbReference type="EMBL" id="WODA01000022">
    <property type="protein sequence ID" value="MUN07648.1"/>
    <property type="molecule type" value="Genomic_DNA"/>
</dbReference>
<protein>
    <submittedName>
        <fullName evidence="2">Uncharacterized protein</fullName>
    </submittedName>
</protein>
<feature type="transmembrane region" description="Helical" evidence="1">
    <location>
        <begin position="173"/>
        <end position="198"/>
    </location>
</feature>
<name>A0A7C9HI77_9MICO</name>
<keyword evidence="1" id="KW-1133">Transmembrane helix</keyword>
<keyword evidence="1" id="KW-0812">Transmembrane</keyword>
<reference evidence="2 3" key="1">
    <citation type="submission" date="2019-11" db="EMBL/GenBank/DDBJ databases">
        <title>Agromyces kandeliae sp. nov., isolated from mangrove soil.</title>
        <authorList>
            <person name="Wang R."/>
        </authorList>
    </citation>
    <scope>NUCLEOTIDE SEQUENCE [LARGE SCALE GENOMIC DNA]</scope>
    <source>
        <strain evidence="2 3">JCM 11431</strain>
    </source>
</reference>
<feature type="transmembrane region" description="Helical" evidence="1">
    <location>
        <begin position="109"/>
        <end position="129"/>
    </location>
</feature>
<sequence>MSADGPATSWARTASGADVAYRLSRLDRAAVSAVPRYADQVDACVSETVAGLRTARAEGLVELRARDGSAGAELGRSGARTAALVGGVLAACFAAAFHLGRAVFDAPDVLPWITGLVWTAAILIAAALLPLRRAAAPTTGVVATVWSAAALCLAALVMSAVLGGLVAATAGTFVAAVAGLAVLVGVASAATVVALGASPAERAATRRRMDEFARAQADLGGSVLADAIARLGSAWAAVDPAVRARVEDDLASAHRILDERGMPPRDRPGLPGELVLTSTAVAASPELAAAFATGER</sequence>
<dbReference type="AlphaFoldDB" id="A0A7C9HI77"/>
<evidence type="ECO:0000313" key="2">
    <source>
        <dbReference type="EMBL" id="MUN07648.1"/>
    </source>
</evidence>
<keyword evidence="1" id="KW-0472">Membrane</keyword>
<gene>
    <name evidence="2" type="ORF">GLX25_11030</name>
</gene>
<feature type="transmembrane region" description="Helical" evidence="1">
    <location>
        <begin position="141"/>
        <end position="167"/>
    </location>
</feature>
<accession>A0A7C9HI77</accession>
<feature type="transmembrane region" description="Helical" evidence="1">
    <location>
        <begin position="82"/>
        <end position="103"/>
    </location>
</feature>
<evidence type="ECO:0000313" key="3">
    <source>
        <dbReference type="Proteomes" id="UP000480122"/>
    </source>
</evidence>
<comment type="caution">
    <text evidence="2">The sequence shown here is derived from an EMBL/GenBank/DDBJ whole genome shotgun (WGS) entry which is preliminary data.</text>
</comment>